<dbReference type="SUPFAM" id="SSF52218">
    <property type="entry name" value="Flavoproteins"/>
    <property type="match status" value="1"/>
</dbReference>
<organism evidence="4 5">
    <name type="scientific">Candidatus Fimihabitans intestinipullorum</name>
    <dbReference type="NCBI Taxonomy" id="2840820"/>
    <lineage>
        <taxon>Bacteria</taxon>
        <taxon>Bacillati</taxon>
        <taxon>Mycoplasmatota</taxon>
        <taxon>Mycoplasmatota incertae sedis</taxon>
        <taxon>Candidatus Fimihabitans</taxon>
    </lineage>
</organism>
<dbReference type="Proteomes" id="UP000824087">
    <property type="component" value="Unassembled WGS sequence"/>
</dbReference>
<feature type="transmembrane region" description="Helical" evidence="2">
    <location>
        <begin position="5"/>
        <end position="24"/>
    </location>
</feature>
<dbReference type="AlphaFoldDB" id="A0A9D1HTY0"/>
<evidence type="ECO:0000313" key="4">
    <source>
        <dbReference type="EMBL" id="HIU22498.1"/>
    </source>
</evidence>
<dbReference type="InterPro" id="IPR029039">
    <property type="entry name" value="Flavoprotein-like_sf"/>
</dbReference>
<keyword evidence="2" id="KW-0812">Transmembrane</keyword>
<protein>
    <submittedName>
        <fullName evidence="4">NAD(P)H-dependent oxidoreductase</fullName>
    </submittedName>
</protein>
<feature type="region of interest" description="Disordered" evidence="1">
    <location>
        <begin position="86"/>
        <end position="110"/>
    </location>
</feature>
<dbReference type="PROSITE" id="PS00201">
    <property type="entry name" value="FLAVODOXIN"/>
    <property type="match status" value="1"/>
</dbReference>
<evidence type="ECO:0000313" key="5">
    <source>
        <dbReference type="Proteomes" id="UP000824087"/>
    </source>
</evidence>
<reference evidence="4" key="1">
    <citation type="submission" date="2020-10" db="EMBL/GenBank/DDBJ databases">
        <authorList>
            <person name="Gilroy R."/>
        </authorList>
    </citation>
    <scope>NUCLEOTIDE SEQUENCE</scope>
    <source>
        <strain evidence="4">CHK197-8231</strain>
    </source>
</reference>
<dbReference type="EMBL" id="DVML01000017">
    <property type="protein sequence ID" value="HIU22498.1"/>
    <property type="molecule type" value="Genomic_DNA"/>
</dbReference>
<sequence length="201" mass="22536">MNKKIIFIVSVLLVVVVGIGVWLLQDQNENKNGNRGEDSVDITPKNENVAIVYFSATGNTEQVAQYIQEETNGTLIEIIPQEEYTDDDLNYGNEDSRTSREQNSNDARPTIANDIDVSSYDVIYLGYPIWWGDVPKIILTFLDEVDLSGKTVIPFCTSGGSGIESSMETLKNYNSSIHWIDGKRLSISKSDVVDWVNQLDY</sequence>
<comment type="caution">
    <text evidence="4">The sequence shown here is derived from an EMBL/GenBank/DDBJ whole genome shotgun (WGS) entry which is preliminary data.</text>
</comment>
<keyword evidence="2" id="KW-0472">Membrane</keyword>
<dbReference type="PANTHER" id="PTHR39201:SF1">
    <property type="entry name" value="FLAVODOXIN-LIKE DOMAIN-CONTAINING PROTEIN"/>
    <property type="match status" value="1"/>
</dbReference>
<dbReference type="PROSITE" id="PS50902">
    <property type="entry name" value="FLAVODOXIN_LIKE"/>
    <property type="match status" value="1"/>
</dbReference>
<keyword evidence="2" id="KW-1133">Transmembrane helix</keyword>
<feature type="domain" description="Flavodoxin-like" evidence="3">
    <location>
        <begin position="49"/>
        <end position="201"/>
    </location>
</feature>
<dbReference type="PANTHER" id="PTHR39201">
    <property type="entry name" value="EXPORTED PROTEIN-RELATED"/>
    <property type="match status" value="1"/>
</dbReference>
<evidence type="ECO:0000259" key="3">
    <source>
        <dbReference type="PROSITE" id="PS50902"/>
    </source>
</evidence>
<accession>A0A9D1HTY0</accession>
<dbReference type="Pfam" id="PF12682">
    <property type="entry name" value="Flavodoxin_4"/>
    <property type="match status" value="1"/>
</dbReference>
<reference evidence="4" key="2">
    <citation type="journal article" date="2021" name="PeerJ">
        <title>Extensive microbial diversity within the chicken gut microbiome revealed by metagenomics and culture.</title>
        <authorList>
            <person name="Gilroy R."/>
            <person name="Ravi A."/>
            <person name="Getino M."/>
            <person name="Pursley I."/>
            <person name="Horton D.L."/>
            <person name="Alikhan N.F."/>
            <person name="Baker D."/>
            <person name="Gharbi K."/>
            <person name="Hall N."/>
            <person name="Watson M."/>
            <person name="Adriaenssens E.M."/>
            <person name="Foster-Nyarko E."/>
            <person name="Jarju S."/>
            <person name="Secka A."/>
            <person name="Antonio M."/>
            <person name="Oren A."/>
            <person name="Chaudhuri R.R."/>
            <person name="La Ragione R."/>
            <person name="Hildebrand F."/>
            <person name="Pallen M.J."/>
        </authorList>
    </citation>
    <scope>NUCLEOTIDE SEQUENCE</scope>
    <source>
        <strain evidence="4">CHK197-8231</strain>
    </source>
</reference>
<dbReference type="GO" id="GO:0009055">
    <property type="term" value="F:electron transfer activity"/>
    <property type="evidence" value="ECO:0007669"/>
    <property type="project" value="InterPro"/>
</dbReference>
<gene>
    <name evidence="4" type="ORF">IAD49_02830</name>
</gene>
<dbReference type="GO" id="GO:0010181">
    <property type="term" value="F:FMN binding"/>
    <property type="evidence" value="ECO:0007669"/>
    <property type="project" value="InterPro"/>
</dbReference>
<dbReference type="Gene3D" id="3.40.50.360">
    <property type="match status" value="1"/>
</dbReference>
<dbReference type="InterPro" id="IPR008254">
    <property type="entry name" value="Flavodoxin/NO_synth"/>
</dbReference>
<dbReference type="InterPro" id="IPR001226">
    <property type="entry name" value="Flavodoxin_CS"/>
</dbReference>
<proteinExistence type="predicted"/>
<name>A0A9D1HTY0_9BACT</name>
<evidence type="ECO:0000256" key="1">
    <source>
        <dbReference type="SAM" id="MobiDB-lite"/>
    </source>
</evidence>
<evidence type="ECO:0000256" key="2">
    <source>
        <dbReference type="SAM" id="Phobius"/>
    </source>
</evidence>